<dbReference type="CDD" id="cd00267">
    <property type="entry name" value="ABC_ATPase"/>
    <property type="match status" value="1"/>
</dbReference>
<dbReference type="InterPro" id="IPR054787">
    <property type="entry name" value="TrlF_ATPase"/>
</dbReference>
<dbReference type="STRING" id="206665.SAMN04488516_101257"/>
<evidence type="ECO:0000256" key="1">
    <source>
        <dbReference type="ARBA" id="ARBA00004202"/>
    </source>
</evidence>
<evidence type="ECO:0000256" key="4">
    <source>
        <dbReference type="ARBA" id="ARBA00022475"/>
    </source>
</evidence>
<dbReference type="Gene3D" id="3.40.50.300">
    <property type="entry name" value="P-loop containing nucleotide triphosphate hydrolases"/>
    <property type="match status" value="2"/>
</dbReference>
<evidence type="ECO:0000313" key="8">
    <source>
        <dbReference type="Proteomes" id="UP000199602"/>
    </source>
</evidence>
<comment type="subcellular location">
    <subcellularLocation>
        <location evidence="1">Cell membrane</location>
        <topology evidence="1">Peripheral membrane protein</topology>
    </subcellularLocation>
</comment>
<dbReference type="EMBL" id="FNIN01000001">
    <property type="protein sequence ID" value="SDN27666.1"/>
    <property type="molecule type" value="Genomic_DNA"/>
</dbReference>
<dbReference type="PANTHER" id="PTHR43166">
    <property type="entry name" value="AMINO ACID IMPORT ATP-BINDING PROTEIN"/>
    <property type="match status" value="1"/>
</dbReference>
<evidence type="ECO:0000313" key="7">
    <source>
        <dbReference type="EMBL" id="SDN27666.1"/>
    </source>
</evidence>
<evidence type="ECO:0000256" key="5">
    <source>
        <dbReference type="ARBA" id="ARBA00023136"/>
    </source>
</evidence>
<keyword evidence="4" id="KW-1003">Cell membrane</keyword>
<accession>A0A1H0A4L5</accession>
<dbReference type="InterPro" id="IPR016195">
    <property type="entry name" value="Pol/histidinol_Pase-like"/>
</dbReference>
<name>A0A1H0A4L5_9BACT</name>
<comment type="similarity">
    <text evidence="2">Belongs to the ABC transporter superfamily.</text>
</comment>
<dbReference type="RefSeq" id="WP_092062175.1">
    <property type="nucleotide sequence ID" value="NZ_FNIN01000001.1"/>
</dbReference>
<sequence>MNNYLRGSEWRKWDLHVHTPVDHEWINRPDLSSEENKKQFAKQYISFALQQNLSVLGIVDHNFCNNLDDSLLPYIKKEAENNHITILPGFEITAREGSGIHLLILFPENTDISRIKSVVDQCFSPGETLIPNNGNIPVSNKTIDEIKEIIDEANLDSIFIFAHADRENGVLNPDTIRGTRRVQEWHKDFINITQISKKIFEYPENTFMYKVIHGIDTNYKRNMTYINASDCRTINPSDAAEGRYYLGQKFVWIKADPTFEGLKQIIYEPEDRVSFEEPELLKRVNENKTKFIKSLKINQIAGYDERHGIWFKNIDIPFNPGLVAIIGNRGSGKSAIVDILGLCGNSHQNNDFSFLRKDRFLNKGLAKNFDASLEWFDGSIIKKNLFEESDLASPERVRYLPQSFFEKLTNEIEEREFPKTLENIVFSHLPEEQKLGRSSFQELIKFKQETIEKEIKLILDEIDQLNEKIIDLEKKQHPDYKKELKEKLVLKQKELEELEKNKPKEVKNPAVDTTISEEQKKYYEDLKQLKEKIKEIEDEIHKNRETLNNLMLEQEELEQLSKNLKLEKQRIERFKDENKHKFEKFGLKIEEIINIKIDTRKLEQIIKEKNEQIKAIKELLLSDSEIGEMEIEEEEKARLKKESLIVRKNEINIQIQKINDKLSEPEKRYQEYLEKLKKWQMDKNAILGNESKTDTIEWLKKQIRFIDSELDSRLNKLREQRIEKAIKIYEKKNELVEIYKQFKKAVDDKIASHREILSDYEIIIEAALNINNEFINKFLSFINQKLKGSFCGKEEGEALLKEKLNDIDVNLKDNIVNFLKDVINLLEVDHREPFKEKDEKEKRRYIFEQVKELKNFYNYLFSLEYIEPIYELKLGSKSISQLSPGEKGALLIVFYLMLDKDNIPLIIDQPEENLDNESIYKILTKFIRLAKQRRQLIMVTHNPNLAIVGDAEQIIFVNIDKKNGNKFSFESGSIENPVINKHASNILEGTLKAFDIRRLKYFKH</sequence>
<reference evidence="7 8" key="1">
    <citation type="submission" date="2016-10" db="EMBL/GenBank/DDBJ databases">
        <authorList>
            <person name="de Groot N.N."/>
        </authorList>
    </citation>
    <scope>NUCLEOTIDE SEQUENCE [LARGE SCALE GENOMIC DNA]</scope>
    <source>
        <strain evidence="7 8">DSM 15269</strain>
    </source>
</reference>
<dbReference type="NCBIfam" id="NF045780">
    <property type="entry name" value="TrlF_fam_ATP"/>
    <property type="match status" value="1"/>
</dbReference>
<dbReference type="Proteomes" id="UP000199602">
    <property type="component" value="Unassembled WGS sequence"/>
</dbReference>
<dbReference type="SUPFAM" id="SSF52540">
    <property type="entry name" value="P-loop containing nucleoside triphosphate hydrolases"/>
    <property type="match status" value="1"/>
</dbReference>
<dbReference type="Gene3D" id="3.20.20.140">
    <property type="entry name" value="Metal-dependent hydrolases"/>
    <property type="match status" value="1"/>
</dbReference>
<dbReference type="InterPro" id="IPR050086">
    <property type="entry name" value="MetN_ABC_transporter-like"/>
</dbReference>
<dbReference type="OrthoDB" id="9791620at2"/>
<evidence type="ECO:0000256" key="3">
    <source>
        <dbReference type="ARBA" id="ARBA00022448"/>
    </source>
</evidence>
<keyword evidence="5" id="KW-0472">Membrane</keyword>
<evidence type="ECO:0000256" key="2">
    <source>
        <dbReference type="ARBA" id="ARBA00005417"/>
    </source>
</evidence>
<dbReference type="SUPFAM" id="SSF89550">
    <property type="entry name" value="PHP domain-like"/>
    <property type="match status" value="1"/>
</dbReference>
<feature type="coiled-coil region" evidence="6">
    <location>
        <begin position="448"/>
        <end position="642"/>
    </location>
</feature>
<organism evidence="7 8">
    <name type="scientific">Desulfonauticus submarinus</name>
    <dbReference type="NCBI Taxonomy" id="206665"/>
    <lineage>
        <taxon>Bacteria</taxon>
        <taxon>Pseudomonadati</taxon>
        <taxon>Thermodesulfobacteriota</taxon>
        <taxon>Desulfovibrionia</taxon>
        <taxon>Desulfovibrionales</taxon>
        <taxon>Desulfonauticaceae</taxon>
        <taxon>Desulfonauticus</taxon>
    </lineage>
</organism>
<keyword evidence="6" id="KW-0175">Coiled coil</keyword>
<evidence type="ECO:0000256" key="6">
    <source>
        <dbReference type="SAM" id="Coils"/>
    </source>
</evidence>
<dbReference type="GO" id="GO:0005886">
    <property type="term" value="C:plasma membrane"/>
    <property type="evidence" value="ECO:0007669"/>
    <property type="project" value="UniProtKB-SubCell"/>
</dbReference>
<dbReference type="AlphaFoldDB" id="A0A1H0A4L5"/>
<keyword evidence="3" id="KW-0813">Transport</keyword>
<gene>
    <name evidence="7" type="ORF">SAMN04488516_101257</name>
</gene>
<protein>
    <submittedName>
        <fullName evidence="7">Uncharacterized protein</fullName>
    </submittedName>
</protein>
<dbReference type="PANTHER" id="PTHR43166:SF9">
    <property type="entry name" value="GLUTAMATE_ASPARTATE IMPORT ATP-BINDING PROTEIN GLTL"/>
    <property type="match status" value="1"/>
</dbReference>
<proteinExistence type="inferred from homology"/>
<keyword evidence="8" id="KW-1185">Reference proteome</keyword>
<dbReference type="InterPro" id="IPR027417">
    <property type="entry name" value="P-loop_NTPase"/>
</dbReference>